<dbReference type="EMBL" id="JAOTLW010000025">
    <property type="protein sequence ID" value="MDI5833709.1"/>
    <property type="molecule type" value="Genomic_DNA"/>
</dbReference>
<name>A0ABT6UGV6_9GAMM</name>
<accession>A0ABT6UGV6</accession>
<dbReference type="RefSeq" id="WP_282679981.1">
    <property type="nucleotide sequence ID" value="NZ_JAOTLW010000025.1"/>
</dbReference>
<comment type="caution">
    <text evidence="1">The sequence shown here is derived from an EMBL/GenBank/DDBJ whole genome shotgun (WGS) entry which is preliminary data.</text>
</comment>
<proteinExistence type="predicted"/>
<organism evidence="1 2">
    <name type="scientific">Shewanella xiamenensis</name>
    <dbReference type="NCBI Taxonomy" id="332186"/>
    <lineage>
        <taxon>Bacteria</taxon>
        <taxon>Pseudomonadati</taxon>
        <taxon>Pseudomonadota</taxon>
        <taxon>Gammaproteobacteria</taxon>
        <taxon>Alteromonadales</taxon>
        <taxon>Shewanellaceae</taxon>
        <taxon>Shewanella</taxon>
    </lineage>
</organism>
<keyword evidence="2" id="KW-1185">Reference proteome</keyword>
<reference evidence="1 2" key="1">
    <citation type="submission" date="2022-09" db="EMBL/GenBank/DDBJ databases">
        <title>The outer-membrane cytochrome OmcA is essential for infection of Shewanella oneidensis by a zebrafish-associated bacteriophage.</title>
        <authorList>
            <person name="Grenfell A.W."/>
            <person name="Intile P."/>
            <person name="Mcfarlane J."/>
            <person name="Leung D."/>
            <person name="Abdalla K."/>
            <person name="Wold M."/>
            <person name="Kees E."/>
            <person name="Gralnick J."/>
        </authorList>
    </citation>
    <scope>NUCLEOTIDE SEQUENCE [LARGE SCALE GENOMIC DNA]</scope>
    <source>
        <strain evidence="1 2">NF-5</strain>
    </source>
</reference>
<sequence>MNARGFSLFGCLLALVIAASSLAMLAPALMRWGEYVEQQKRLVNVVDETMLAMTDLMAPYHSEPNCKGIIITPTLANLGVQALVDSSGWHIVPSYRSKLQYVLSITATTPEIRRFLIKTFAETDYLTEESGNVINVIFNAPLITSDYQHVNFNPQDECFE</sequence>
<gene>
    <name evidence="1" type="ORF">ODY93_19170</name>
</gene>
<dbReference type="Proteomes" id="UP001159075">
    <property type="component" value="Unassembled WGS sequence"/>
</dbReference>
<protein>
    <submittedName>
        <fullName evidence="1">Uncharacterized protein</fullName>
    </submittedName>
</protein>
<evidence type="ECO:0000313" key="1">
    <source>
        <dbReference type="EMBL" id="MDI5833709.1"/>
    </source>
</evidence>
<evidence type="ECO:0000313" key="2">
    <source>
        <dbReference type="Proteomes" id="UP001159075"/>
    </source>
</evidence>